<proteinExistence type="predicted"/>
<sequence>MQDKVYTKIWQKYQKCKDYLDKKGLVKKTERNWNFYIGNQWVGCNTGGEELPVINFISPIVRYKTAIVSQNSMTAKYSDIEERADLQPIYELLNQNFAKNWEKSKMDSKTWDIIKASCIQGDSYAYWGTDRTDMPPKILPNTAVLLGDENITELQEQPFIIIRERLEVEAVRRAAKANGIAKKEIELIVGDDNANSNNGVILNNDEVSNKVTSLLYMTKENGIVKVARSTSQCIYEPLHAIEGDVTGLHSYPICSMIWEPVPYNARGISEVAQMIPNQLEVNKTAARRAITVKLCAFPRIAYDSSTVQNPEDLDTVGKPIEVNGGGAQSVAQQVAYLNATNISSDAKNLQDDLLQTTKDLAGASDYAMGNVNPEQASGQAIIAVRDSAQIPLNENVARFKQFVEDVALLWFDMWVAYHPEGINVTSINDMGEEVQTLIDQQQLQELKPTVRIDVSQDNQWTKLSEQQWLDNMFDRQQLSLEEYAELAPDNGSVPKGKLRAVLSKREAMMKKQQEDSGAAFARQVLDLVSQGIPQEEAIALVQQNISQETAQPAVF</sequence>
<name>A0A8S5MPD3_9CAUD</name>
<reference evidence="1" key="1">
    <citation type="journal article" date="2021" name="Proc. Natl. Acad. Sci. U.S.A.">
        <title>A Catalog of Tens of Thousands of Viruses from Human Metagenomes Reveals Hidden Associations with Chronic Diseases.</title>
        <authorList>
            <person name="Tisza M.J."/>
            <person name="Buck C.B."/>
        </authorList>
    </citation>
    <scope>NUCLEOTIDE SEQUENCE</scope>
    <source>
        <strain evidence="1">CtoqT5</strain>
    </source>
</reference>
<protein>
    <submittedName>
        <fullName evidence="1">Portal protein dodecamer 3.3A</fullName>
    </submittedName>
</protein>
<evidence type="ECO:0000313" key="1">
    <source>
        <dbReference type="EMBL" id="DAD84142.1"/>
    </source>
</evidence>
<dbReference type="EMBL" id="BK014952">
    <property type="protein sequence ID" value="DAD84142.1"/>
    <property type="molecule type" value="Genomic_DNA"/>
</dbReference>
<accession>A0A8S5MPD3</accession>
<organism evidence="1">
    <name type="scientific">Podoviridae sp. ctoqT5</name>
    <dbReference type="NCBI Taxonomy" id="2826577"/>
    <lineage>
        <taxon>Viruses</taxon>
        <taxon>Duplodnaviria</taxon>
        <taxon>Heunggongvirae</taxon>
        <taxon>Uroviricota</taxon>
        <taxon>Caudoviricetes</taxon>
    </lineage>
</organism>